<protein>
    <submittedName>
        <fullName evidence="2">Uncharacterized protein</fullName>
    </submittedName>
</protein>
<feature type="transmembrane region" description="Helical" evidence="1">
    <location>
        <begin position="71"/>
        <end position="93"/>
    </location>
</feature>
<organism evidence="2 3">
    <name type="scientific">Sphingomonas kyungheensis</name>
    <dbReference type="NCBI Taxonomy" id="1069987"/>
    <lineage>
        <taxon>Bacteria</taxon>
        <taxon>Pseudomonadati</taxon>
        <taxon>Pseudomonadota</taxon>
        <taxon>Alphaproteobacteria</taxon>
        <taxon>Sphingomonadales</taxon>
        <taxon>Sphingomonadaceae</taxon>
        <taxon>Sphingomonas</taxon>
    </lineage>
</organism>
<dbReference type="Proteomes" id="UP001367771">
    <property type="component" value="Unassembled WGS sequence"/>
</dbReference>
<accession>A0ABU8H7J5</accession>
<evidence type="ECO:0000313" key="2">
    <source>
        <dbReference type="EMBL" id="MEI5689044.1"/>
    </source>
</evidence>
<dbReference type="EMBL" id="JBBBDM010000019">
    <property type="protein sequence ID" value="MEI5689044.1"/>
    <property type="molecule type" value="Genomic_DNA"/>
</dbReference>
<proteinExistence type="predicted"/>
<evidence type="ECO:0000313" key="3">
    <source>
        <dbReference type="Proteomes" id="UP001367771"/>
    </source>
</evidence>
<reference evidence="2 3" key="1">
    <citation type="journal article" date="2013" name="Int. J. Syst. Evol. Microbiol.">
        <title>Sphingomonas kyungheensis sp. nov., a bacterium with ginsenoside-converting activity isolated from soil of a ginseng field.</title>
        <authorList>
            <person name="Son H.M."/>
            <person name="Yang J.E."/>
            <person name="Park Y."/>
            <person name="Han C.K."/>
            <person name="Kim S.G."/>
            <person name="Kook M."/>
            <person name="Yi T.H."/>
        </authorList>
    </citation>
    <scope>NUCLEOTIDE SEQUENCE [LARGE SCALE GENOMIC DNA]</scope>
    <source>
        <strain evidence="2 3">LMG 26582</strain>
    </source>
</reference>
<sequence>MRRLILARYAKPIGENYQPSSLPIGPTAHLRAFRHLARGLQYHLHRPGTVPRRYSKGIRIMFARFESTQRSVVSVVAAFAFAMIAISAAVPVMPIA</sequence>
<keyword evidence="1" id="KW-0812">Transmembrane</keyword>
<keyword evidence="3" id="KW-1185">Reference proteome</keyword>
<comment type="caution">
    <text evidence="2">The sequence shown here is derived from an EMBL/GenBank/DDBJ whole genome shotgun (WGS) entry which is preliminary data.</text>
</comment>
<keyword evidence="1" id="KW-1133">Transmembrane helix</keyword>
<name>A0ABU8H7J5_9SPHN</name>
<evidence type="ECO:0000256" key="1">
    <source>
        <dbReference type="SAM" id="Phobius"/>
    </source>
</evidence>
<keyword evidence="1" id="KW-0472">Membrane</keyword>
<gene>
    <name evidence="2" type="ORF">V8201_18285</name>
</gene>
<dbReference type="RefSeq" id="WP_336546192.1">
    <property type="nucleotide sequence ID" value="NZ_JBBBDM010000019.1"/>
</dbReference>